<keyword evidence="9" id="KW-0576">Peroxisome</keyword>
<protein>
    <submittedName>
        <fullName evidence="17">3-hydroxyacyl-CoA dehydrogenase</fullName>
    </submittedName>
</protein>
<dbReference type="InterPro" id="IPR001753">
    <property type="entry name" value="Enoyl-CoA_hydra/iso"/>
</dbReference>
<evidence type="ECO:0000256" key="10">
    <source>
        <dbReference type="ARBA" id="ARBA00023235"/>
    </source>
</evidence>
<dbReference type="Pfam" id="PF00725">
    <property type="entry name" value="3HCDH"/>
    <property type="match status" value="1"/>
</dbReference>
<dbReference type="FunFam" id="1.10.1040.50:FF:000006">
    <property type="entry name" value="Peroxisomal bifunctional enzyme"/>
    <property type="match status" value="1"/>
</dbReference>
<keyword evidence="18" id="KW-1185">Reference proteome</keyword>
<dbReference type="STRING" id="440168.SAMN04487974_1288"/>
<dbReference type="OrthoDB" id="9771883at2"/>
<keyword evidence="4" id="KW-0276">Fatty acid metabolism</keyword>
<keyword evidence="11" id="KW-0456">Lyase</keyword>
<dbReference type="Gene3D" id="3.90.226.10">
    <property type="entry name" value="2-enoyl-CoA Hydratase, Chain A, domain 1"/>
    <property type="match status" value="1"/>
</dbReference>
<dbReference type="GO" id="GO:0016853">
    <property type="term" value="F:isomerase activity"/>
    <property type="evidence" value="ECO:0007669"/>
    <property type="project" value="UniProtKB-KW"/>
</dbReference>
<dbReference type="PROSITE" id="PS00166">
    <property type="entry name" value="ENOYL_COA_HYDRATASE"/>
    <property type="match status" value="1"/>
</dbReference>
<evidence type="ECO:0000256" key="3">
    <source>
        <dbReference type="ARBA" id="ARBA00008750"/>
    </source>
</evidence>
<evidence type="ECO:0000256" key="12">
    <source>
        <dbReference type="ARBA" id="ARBA00023268"/>
    </source>
</evidence>
<dbReference type="GO" id="GO:0003857">
    <property type="term" value="F:(3S)-3-hydroxyacyl-CoA dehydrogenase (NAD+) activity"/>
    <property type="evidence" value="ECO:0007669"/>
    <property type="project" value="UniProtKB-EC"/>
</dbReference>
<proteinExistence type="inferred from homology"/>
<evidence type="ECO:0000256" key="9">
    <source>
        <dbReference type="ARBA" id="ARBA00023140"/>
    </source>
</evidence>
<dbReference type="InterPro" id="IPR036291">
    <property type="entry name" value="NAD(P)-bd_dom_sf"/>
</dbReference>
<dbReference type="InterPro" id="IPR029045">
    <property type="entry name" value="ClpP/crotonase-like_dom_sf"/>
</dbReference>
<reference evidence="17 18" key="1">
    <citation type="submission" date="2016-10" db="EMBL/GenBank/DDBJ databases">
        <authorList>
            <person name="de Groot N.N."/>
        </authorList>
    </citation>
    <scope>NUCLEOTIDE SEQUENCE [LARGE SCALE GENOMIC DNA]</scope>
    <source>
        <strain evidence="17 18">CGMCC 1.10267</strain>
    </source>
</reference>
<keyword evidence="7" id="KW-0520">NAD</keyword>
<accession>A0A1G8AB16</accession>
<dbReference type="Proteomes" id="UP000199495">
    <property type="component" value="Unassembled WGS sequence"/>
</dbReference>
<dbReference type="GO" id="GO:0004300">
    <property type="term" value="F:enoyl-CoA hydratase activity"/>
    <property type="evidence" value="ECO:0007669"/>
    <property type="project" value="UniProtKB-ARBA"/>
</dbReference>
<dbReference type="RefSeq" id="WP_090600028.1">
    <property type="nucleotide sequence ID" value="NZ_FNCS01000028.1"/>
</dbReference>
<name>A0A1G8AB16_9HYPH</name>
<comment type="subcellular location">
    <subcellularLocation>
        <location evidence="1">Peroxisome</location>
    </subcellularLocation>
</comment>
<dbReference type="InterPro" id="IPR008927">
    <property type="entry name" value="6-PGluconate_DH-like_C_sf"/>
</dbReference>
<keyword evidence="12" id="KW-0511">Multifunctional enzyme</keyword>
<comment type="catalytic activity">
    <reaction evidence="13">
        <text>a (3S)-3-hydroxyacyl-CoA + NAD(+) = a 3-oxoacyl-CoA + NADH + H(+)</text>
        <dbReference type="Rhea" id="RHEA:22432"/>
        <dbReference type="ChEBI" id="CHEBI:15378"/>
        <dbReference type="ChEBI" id="CHEBI:57318"/>
        <dbReference type="ChEBI" id="CHEBI:57540"/>
        <dbReference type="ChEBI" id="CHEBI:57945"/>
        <dbReference type="ChEBI" id="CHEBI:90726"/>
        <dbReference type="EC" id="1.1.1.35"/>
    </reaction>
</comment>
<evidence type="ECO:0000256" key="6">
    <source>
        <dbReference type="ARBA" id="ARBA00023002"/>
    </source>
</evidence>
<comment type="similarity">
    <text evidence="3">In the N-terminal section; belongs to the enoyl-CoA hydratase/isomerase family.</text>
</comment>
<evidence type="ECO:0000313" key="18">
    <source>
        <dbReference type="Proteomes" id="UP000199495"/>
    </source>
</evidence>
<evidence type="ECO:0000313" key="17">
    <source>
        <dbReference type="EMBL" id="SDH18138.1"/>
    </source>
</evidence>
<evidence type="ECO:0000256" key="1">
    <source>
        <dbReference type="ARBA" id="ARBA00004275"/>
    </source>
</evidence>
<dbReference type="SUPFAM" id="SSF52096">
    <property type="entry name" value="ClpP/crotonase"/>
    <property type="match status" value="1"/>
</dbReference>
<dbReference type="EMBL" id="FNCS01000028">
    <property type="protein sequence ID" value="SDH18138.1"/>
    <property type="molecule type" value="Genomic_DNA"/>
</dbReference>
<dbReference type="SUPFAM" id="SSF48179">
    <property type="entry name" value="6-phosphogluconate dehydrogenase C-terminal domain-like"/>
    <property type="match status" value="2"/>
</dbReference>
<evidence type="ECO:0000256" key="2">
    <source>
        <dbReference type="ARBA" id="ARBA00005005"/>
    </source>
</evidence>
<dbReference type="UniPathway" id="UPA00659"/>
<evidence type="ECO:0000256" key="5">
    <source>
        <dbReference type="ARBA" id="ARBA00022963"/>
    </source>
</evidence>
<dbReference type="PANTHER" id="PTHR23309">
    <property type="entry name" value="3-HYDROXYACYL-COA DEHYROGENASE"/>
    <property type="match status" value="1"/>
</dbReference>
<dbReference type="Gene3D" id="3.40.50.720">
    <property type="entry name" value="NAD(P)-binding Rossmann-like Domain"/>
    <property type="match status" value="1"/>
</dbReference>
<evidence type="ECO:0000256" key="13">
    <source>
        <dbReference type="ARBA" id="ARBA00049556"/>
    </source>
</evidence>
<evidence type="ECO:0000256" key="14">
    <source>
        <dbReference type="RuleBase" id="RU003707"/>
    </source>
</evidence>
<evidence type="ECO:0000259" key="15">
    <source>
        <dbReference type="Pfam" id="PF00725"/>
    </source>
</evidence>
<dbReference type="FunFam" id="3.40.50.720:FF:000009">
    <property type="entry name" value="Fatty oxidation complex, alpha subunit"/>
    <property type="match status" value="1"/>
</dbReference>
<dbReference type="InterPro" id="IPR006108">
    <property type="entry name" value="3HC_DH_C"/>
</dbReference>
<dbReference type="AlphaFoldDB" id="A0A1G8AB16"/>
<gene>
    <name evidence="17" type="ORF">SAMN04487974_1288</name>
</gene>
<dbReference type="Pfam" id="PF02737">
    <property type="entry name" value="3HCDH_N"/>
    <property type="match status" value="1"/>
</dbReference>
<evidence type="ECO:0000256" key="4">
    <source>
        <dbReference type="ARBA" id="ARBA00022832"/>
    </source>
</evidence>
<dbReference type="GO" id="GO:0070403">
    <property type="term" value="F:NAD+ binding"/>
    <property type="evidence" value="ECO:0007669"/>
    <property type="project" value="InterPro"/>
</dbReference>
<evidence type="ECO:0000256" key="8">
    <source>
        <dbReference type="ARBA" id="ARBA00023098"/>
    </source>
</evidence>
<dbReference type="InterPro" id="IPR006176">
    <property type="entry name" value="3-OHacyl-CoA_DH_NAD-bd"/>
</dbReference>
<evidence type="ECO:0000259" key="16">
    <source>
        <dbReference type="Pfam" id="PF02737"/>
    </source>
</evidence>
<dbReference type="GO" id="GO:0006635">
    <property type="term" value="P:fatty acid beta-oxidation"/>
    <property type="evidence" value="ECO:0007669"/>
    <property type="project" value="UniProtKB-UniPathway"/>
</dbReference>
<dbReference type="InterPro" id="IPR018376">
    <property type="entry name" value="Enoyl-CoA_hyd/isom_CS"/>
</dbReference>
<feature type="domain" description="3-hydroxyacyl-CoA dehydrogenase NAD binding" evidence="16">
    <location>
        <begin position="283"/>
        <end position="459"/>
    </location>
</feature>
<keyword evidence="6" id="KW-0560">Oxidoreductase</keyword>
<dbReference type="Gene3D" id="1.10.1040.50">
    <property type="match status" value="1"/>
</dbReference>
<keyword evidence="8" id="KW-0443">Lipid metabolism</keyword>
<keyword evidence="5" id="KW-0442">Lipid degradation</keyword>
<evidence type="ECO:0000256" key="7">
    <source>
        <dbReference type="ARBA" id="ARBA00023027"/>
    </source>
</evidence>
<comment type="pathway">
    <text evidence="2">Lipid metabolism; fatty acid beta-oxidation.</text>
</comment>
<dbReference type="SUPFAM" id="SSF51735">
    <property type="entry name" value="NAD(P)-binding Rossmann-fold domains"/>
    <property type="match status" value="1"/>
</dbReference>
<keyword evidence="10" id="KW-0413">Isomerase</keyword>
<organism evidence="17 18">
    <name type="scientific">Pelagibacterium luteolum</name>
    <dbReference type="NCBI Taxonomy" id="440168"/>
    <lineage>
        <taxon>Bacteria</taxon>
        <taxon>Pseudomonadati</taxon>
        <taxon>Pseudomonadota</taxon>
        <taxon>Alphaproteobacteria</taxon>
        <taxon>Hyphomicrobiales</taxon>
        <taxon>Devosiaceae</taxon>
        <taxon>Pelagibacterium</taxon>
    </lineage>
</organism>
<dbReference type="CDD" id="cd06558">
    <property type="entry name" value="crotonase-like"/>
    <property type="match status" value="1"/>
</dbReference>
<dbReference type="Pfam" id="PF00378">
    <property type="entry name" value="ECH_1"/>
    <property type="match status" value="1"/>
</dbReference>
<evidence type="ECO:0000256" key="11">
    <source>
        <dbReference type="ARBA" id="ARBA00023239"/>
    </source>
</evidence>
<comment type="similarity">
    <text evidence="14">Belongs to the enoyl-CoA hydratase/isomerase family.</text>
</comment>
<sequence length="677" mass="71387">MLGFRGDVAVITIDNPPVNAGSAKVRAGLLEALGALGDRNGIKVAIIIGAGKTFMAGSDIREFGAPLSDPQLPAVIAAIEACPVPVIAAIHGAALGGGFELALGCDYRIAQPGARIGLPEVGLGLVPGAGGTQRLPRLVGMEAALELVVSAKRIDAQRGYDLGAIDALSDGDILDDALAFADTGLAKRPLHAMAIAPFEHAAVKSLSAKLIAKAKGRPAAEKAAHLTLQSLEHDLRDGLEIERAVFQDIRITPEAFAYRYQFFAERQASKNPFDAQAKTIAAVAVVGLGTMGAGIAYCFLRAGYKVIGIEGDQDLLDTGLGRIDALIEKDIAASRITPEAAQSMRENLLGNASIEAAKDADLALEAIFEDLAVKRDLLGRLSAVLSPDALIATNTSYLDIDAMAEAVSHPERFFGLHFFSPAHIMSLLEIVSSTSSSAGAIASGFAIARKLGKQPVFARNSYGFIGNRIYAAYRRQAEFLLEDGAEPPEIDAAMIGFGMALGPFAVSDLSGLDIAWRMRQAQAASRDPKARYVRIADQLCEAGRLGRKTGAGFYDYPNGKPVASPIVTEIIDAERRARAITPRTIGSHEIQARCFGAMVNEAVLLLEEGVALRGSDIDVVLVHGYGFPRWLGGPMWHAAHMEPAALDSAIDLAAQAEGVTFRRGDAATALATLKNQN</sequence>
<feature type="domain" description="3-hydroxyacyl-CoA dehydrogenase C-terminal" evidence="15">
    <location>
        <begin position="463"/>
        <end position="556"/>
    </location>
</feature>